<dbReference type="Pfam" id="PF01145">
    <property type="entry name" value="Band_7"/>
    <property type="match status" value="1"/>
</dbReference>
<dbReference type="InterPro" id="IPR036013">
    <property type="entry name" value="Band_7/SPFH_dom_sf"/>
</dbReference>
<sequence>YIFWPLIHRTIRIVVTPQVVNLPGQSAYTKDGVSIVISGALQYRIDNGAKTLLEVQDYDASLIALSLGEISIYANSKTLTECMDIDKLCDEILKGIRKASVGWGIKIMRVLITDLAPVQSFRIIGSNSNIIPIGGTK</sequence>
<dbReference type="AlphaFoldDB" id="A0A0F9EPY7"/>
<dbReference type="InterPro" id="IPR043202">
    <property type="entry name" value="Band-7_stomatin-like"/>
</dbReference>
<proteinExistence type="inferred from homology"/>
<dbReference type="SUPFAM" id="SSF117892">
    <property type="entry name" value="Band 7/SPFH domain"/>
    <property type="match status" value="1"/>
</dbReference>
<organism evidence="3">
    <name type="scientific">marine sediment metagenome</name>
    <dbReference type="NCBI Taxonomy" id="412755"/>
    <lineage>
        <taxon>unclassified sequences</taxon>
        <taxon>metagenomes</taxon>
        <taxon>ecological metagenomes</taxon>
    </lineage>
</organism>
<comment type="similarity">
    <text evidence="1">Belongs to the band 7/mec-2 family.</text>
</comment>
<dbReference type="PANTHER" id="PTHR10264:SF19">
    <property type="entry name" value="AT06885P-RELATED"/>
    <property type="match status" value="1"/>
</dbReference>
<comment type="caution">
    <text evidence="3">The sequence shown here is derived from an EMBL/GenBank/DDBJ whole genome shotgun (WGS) entry which is preliminary data.</text>
</comment>
<reference evidence="3" key="1">
    <citation type="journal article" date="2015" name="Nature">
        <title>Complex archaea that bridge the gap between prokaryotes and eukaryotes.</title>
        <authorList>
            <person name="Spang A."/>
            <person name="Saw J.H."/>
            <person name="Jorgensen S.L."/>
            <person name="Zaremba-Niedzwiedzka K."/>
            <person name="Martijn J."/>
            <person name="Lind A.E."/>
            <person name="van Eijk R."/>
            <person name="Schleper C."/>
            <person name="Guy L."/>
            <person name="Ettema T.J."/>
        </authorList>
    </citation>
    <scope>NUCLEOTIDE SEQUENCE</scope>
</reference>
<evidence type="ECO:0000259" key="2">
    <source>
        <dbReference type="Pfam" id="PF01145"/>
    </source>
</evidence>
<name>A0A0F9EPY7_9ZZZZ</name>
<evidence type="ECO:0000256" key="1">
    <source>
        <dbReference type="ARBA" id="ARBA00008164"/>
    </source>
</evidence>
<dbReference type="GO" id="GO:0005886">
    <property type="term" value="C:plasma membrane"/>
    <property type="evidence" value="ECO:0007669"/>
    <property type="project" value="InterPro"/>
</dbReference>
<dbReference type="Gene3D" id="3.30.479.30">
    <property type="entry name" value="Band 7 domain"/>
    <property type="match status" value="1"/>
</dbReference>
<dbReference type="InterPro" id="IPR001107">
    <property type="entry name" value="Band_7"/>
</dbReference>
<evidence type="ECO:0000313" key="3">
    <source>
        <dbReference type="EMBL" id="KKL25933.1"/>
    </source>
</evidence>
<dbReference type="EMBL" id="LAZR01036028">
    <property type="protein sequence ID" value="KKL25933.1"/>
    <property type="molecule type" value="Genomic_DNA"/>
</dbReference>
<accession>A0A0F9EPY7</accession>
<protein>
    <recommendedName>
        <fullName evidence="2">Band 7 domain-containing protein</fullName>
    </recommendedName>
</protein>
<dbReference type="PANTHER" id="PTHR10264">
    <property type="entry name" value="BAND 7 PROTEIN-RELATED"/>
    <property type="match status" value="1"/>
</dbReference>
<gene>
    <name evidence="3" type="ORF">LCGC14_2400360</name>
</gene>
<feature type="non-terminal residue" evidence="3">
    <location>
        <position position="1"/>
    </location>
</feature>
<feature type="domain" description="Band 7" evidence="2">
    <location>
        <begin position="1"/>
        <end position="121"/>
    </location>
</feature>